<name>W9X1K8_9EURO</name>
<evidence type="ECO:0000256" key="1">
    <source>
        <dbReference type="SAM" id="MobiDB-lite"/>
    </source>
</evidence>
<protein>
    <submittedName>
        <fullName evidence="2">Uncharacterized protein</fullName>
    </submittedName>
</protein>
<dbReference type="Proteomes" id="UP000019471">
    <property type="component" value="Unassembled WGS sequence"/>
</dbReference>
<comment type="caution">
    <text evidence="2">The sequence shown here is derived from an EMBL/GenBank/DDBJ whole genome shotgun (WGS) entry which is preliminary data.</text>
</comment>
<sequence>MASPELHTFSAHAETAVGAAASVYAAHELGKAFRDEDKHDVSDHYLKAAVGAAVAVGAFYHLSKKVEEYNEKGHPIHSVIHHHEPSRHRRHDRPHHHHHHHHSDDNDFVGYERWSYEEPPHDRNHLLEQANEAYHVGKELLGEERDHVTQLFAEAIGAASALKDKWLEELKEHRERP</sequence>
<evidence type="ECO:0000313" key="3">
    <source>
        <dbReference type="Proteomes" id="UP000019471"/>
    </source>
</evidence>
<organism evidence="2 3">
    <name type="scientific">Cladophialophora psammophila CBS 110553</name>
    <dbReference type="NCBI Taxonomy" id="1182543"/>
    <lineage>
        <taxon>Eukaryota</taxon>
        <taxon>Fungi</taxon>
        <taxon>Dikarya</taxon>
        <taxon>Ascomycota</taxon>
        <taxon>Pezizomycotina</taxon>
        <taxon>Eurotiomycetes</taxon>
        <taxon>Chaetothyriomycetidae</taxon>
        <taxon>Chaetothyriales</taxon>
        <taxon>Herpotrichiellaceae</taxon>
        <taxon>Cladophialophora</taxon>
    </lineage>
</organism>
<feature type="compositionally biased region" description="Basic residues" evidence="1">
    <location>
        <begin position="84"/>
        <end position="101"/>
    </location>
</feature>
<dbReference type="GeneID" id="19187105"/>
<evidence type="ECO:0000313" key="2">
    <source>
        <dbReference type="EMBL" id="EXJ74078.1"/>
    </source>
</evidence>
<gene>
    <name evidence="2" type="ORF">A1O5_02372</name>
</gene>
<feature type="region of interest" description="Disordered" evidence="1">
    <location>
        <begin position="82"/>
        <end position="107"/>
    </location>
</feature>
<dbReference type="eggNOG" id="ENOG502SURK">
    <property type="taxonomic scope" value="Eukaryota"/>
</dbReference>
<accession>W9X1K8</accession>
<proteinExistence type="predicted"/>
<keyword evidence="3" id="KW-1185">Reference proteome</keyword>
<dbReference type="EMBL" id="AMGX01000003">
    <property type="protein sequence ID" value="EXJ74078.1"/>
    <property type="molecule type" value="Genomic_DNA"/>
</dbReference>
<dbReference type="AlphaFoldDB" id="W9X1K8"/>
<dbReference type="HOGENOM" id="CLU_133390_0_0_1"/>
<dbReference type="RefSeq" id="XP_007741178.1">
    <property type="nucleotide sequence ID" value="XM_007742988.1"/>
</dbReference>
<dbReference type="OrthoDB" id="4156361at2759"/>
<reference evidence="2 3" key="1">
    <citation type="submission" date="2013-03" db="EMBL/GenBank/DDBJ databases">
        <title>The Genome Sequence of Cladophialophora psammophila CBS 110553.</title>
        <authorList>
            <consortium name="The Broad Institute Genomics Platform"/>
            <person name="Cuomo C."/>
            <person name="de Hoog S."/>
            <person name="Gorbushina A."/>
            <person name="Walker B."/>
            <person name="Young S.K."/>
            <person name="Zeng Q."/>
            <person name="Gargeya S."/>
            <person name="Fitzgerald M."/>
            <person name="Haas B."/>
            <person name="Abouelleil A."/>
            <person name="Allen A.W."/>
            <person name="Alvarado L."/>
            <person name="Arachchi H.M."/>
            <person name="Berlin A.M."/>
            <person name="Chapman S.B."/>
            <person name="Gainer-Dewar J."/>
            <person name="Goldberg J."/>
            <person name="Griggs A."/>
            <person name="Gujja S."/>
            <person name="Hansen M."/>
            <person name="Howarth C."/>
            <person name="Imamovic A."/>
            <person name="Ireland A."/>
            <person name="Larimer J."/>
            <person name="McCowan C."/>
            <person name="Murphy C."/>
            <person name="Pearson M."/>
            <person name="Poon T.W."/>
            <person name="Priest M."/>
            <person name="Roberts A."/>
            <person name="Saif S."/>
            <person name="Shea T."/>
            <person name="Sisk P."/>
            <person name="Sykes S."/>
            <person name="Wortman J."/>
            <person name="Nusbaum C."/>
            <person name="Birren B."/>
        </authorList>
    </citation>
    <scope>NUCLEOTIDE SEQUENCE [LARGE SCALE GENOMIC DNA]</scope>
    <source>
        <strain evidence="2 3">CBS 110553</strain>
    </source>
</reference>